<reference evidence="5 6" key="1">
    <citation type="submission" date="2020-09" db="EMBL/GenBank/DDBJ databases">
        <title>Dyella sp. 7MK23 isolated from forest soil.</title>
        <authorList>
            <person name="Fu J."/>
        </authorList>
    </citation>
    <scope>NUCLEOTIDE SEQUENCE [LARGE SCALE GENOMIC DNA]</scope>
    <source>
        <strain evidence="5 6">7MK23</strain>
    </source>
</reference>
<name>A0ABR9GDC5_9GAMM</name>
<dbReference type="EMBL" id="JACZZA010000011">
    <property type="protein sequence ID" value="MBE1162049.1"/>
    <property type="molecule type" value="Genomic_DNA"/>
</dbReference>
<dbReference type="NCBIfam" id="TIGR01733">
    <property type="entry name" value="AA-adenyl-dom"/>
    <property type="match status" value="1"/>
</dbReference>
<dbReference type="Proteomes" id="UP000651010">
    <property type="component" value="Unassembled WGS sequence"/>
</dbReference>
<protein>
    <submittedName>
        <fullName evidence="5">Amino acid adenylation domain-containing protein</fullName>
    </submittedName>
</protein>
<dbReference type="InterPro" id="IPR006162">
    <property type="entry name" value="Ppantetheine_attach_site"/>
</dbReference>
<accession>A0ABR9GDC5</accession>
<dbReference type="InterPro" id="IPR020806">
    <property type="entry name" value="PKS_PP-bd"/>
</dbReference>
<dbReference type="PANTHER" id="PTHR45527">
    <property type="entry name" value="NONRIBOSOMAL PEPTIDE SYNTHETASE"/>
    <property type="match status" value="1"/>
</dbReference>
<dbReference type="Gene3D" id="3.40.50.150">
    <property type="entry name" value="Vaccinia Virus protein VP39"/>
    <property type="match status" value="1"/>
</dbReference>
<dbReference type="SUPFAM" id="SSF56801">
    <property type="entry name" value="Acetyl-CoA synthetase-like"/>
    <property type="match status" value="1"/>
</dbReference>
<dbReference type="InterPro" id="IPR009081">
    <property type="entry name" value="PP-bd_ACP"/>
</dbReference>
<keyword evidence="2" id="KW-0596">Phosphopantetheine</keyword>
<dbReference type="InterPro" id="IPR013216">
    <property type="entry name" value="Methyltransf_11"/>
</dbReference>
<evidence type="ECO:0000256" key="1">
    <source>
        <dbReference type="ARBA" id="ARBA00001957"/>
    </source>
</evidence>
<organism evidence="5 6">
    <name type="scientific">Dyella acidiphila</name>
    <dbReference type="NCBI Taxonomy" id="2775866"/>
    <lineage>
        <taxon>Bacteria</taxon>
        <taxon>Pseudomonadati</taxon>
        <taxon>Pseudomonadota</taxon>
        <taxon>Gammaproteobacteria</taxon>
        <taxon>Lysobacterales</taxon>
        <taxon>Rhodanobacteraceae</taxon>
        <taxon>Dyella</taxon>
    </lineage>
</organism>
<dbReference type="Gene3D" id="3.40.50.980">
    <property type="match status" value="2"/>
</dbReference>
<dbReference type="Gene3D" id="3.30.559.10">
    <property type="entry name" value="Chloramphenicol acetyltransferase-like domain"/>
    <property type="match status" value="1"/>
</dbReference>
<dbReference type="RefSeq" id="WP_192556881.1">
    <property type="nucleotide sequence ID" value="NZ_JACZZA010000011.1"/>
</dbReference>
<dbReference type="Gene3D" id="2.30.38.10">
    <property type="entry name" value="Luciferase, Domain 3"/>
    <property type="match status" value="1"/>
</dbReference>
<sequence>MSMHQKLYSVTLSSGDEHIEYWRRQLRMLPDVTALPLDRPRGTAAGTRRDTVPLRIEPSLLRGLKQLASEHGCELQLALHAALAMLLSRLGAGEQFAVGLRMPGEHEPLLLCCELAGDPAFGNLLQRSKAALGEAQLHRVAFQSLVAAIHPMHAAAHRPFAQVLLALAEKADAANTTDVDGVPHDLIWHLAPTSGEVPPGLIGSIEFAAELFDRGSIEALAARYLRLLQAVVQDPSLPLHRIEILQPAERHCLLETWNDTAHAMADTSLPALFEAQAAQVPQLPAVSLADDALSYAQLNASANQFARELVQRGIGPEQLVAVALPRSLDALVAMLGVLKAGAGYLPLDLDYPPERLAYMLADAAPACIVTHAAATRALPPGYALLLLDEAAQQGALAAQASHNLVDAERRSPLHGDQLAFVIYTSGSTGKPKGVALATRSIVSYACWARDYYRIAEGAACPVATSLSFDGFILSIVVPLLSRATVQFTSDTGAVDTLIAHARTGQRCGFVNSTPSHLNHVISRIPAERLRFLSDIVAVGGEPLSQGTVAMLREAQADLRLVNDYGPTEATVSSTVYDVFAEPADSNGYVPIGRPVWNTAIYILDQHLQPLPPGVPGELYIAGAGLARGYVGRSALTAERFVACPFGAAGARMYRTGDLAKWNADGVLEIAGRVDDQVKIRGFRIEPGEVTAALARLPNIVAAAAVPRTDREGLKHLVGYVVINEADVQAGEDRDEIVENWDKLNQRLYVAPVEEREQDKFWGWDSSYSGDPIPTHEMLEWQAQTCRRVLDLAPRRLLEIGVGDGLILQETAHACEEYWGTDLSADVIKHCRHLLQKRPDLAGKVNLRVQQATCTDGLPEQYFDTIVMNSVSMYFPGESYFDEVIAAACRLLAPGGRFFIGDVRNLATHRYFSSTMEITRAADDTPGSELPGRITKNLFFEEELLIDPRYFAQLPARFAQIAGIDLQLKRGHASNELTRHRYDVVLHMAGTGLSSFKAIPTLAWNEQLDSLDALRAQLDTLALPALRIQRIPYPRLAGEITAHSVIEGGGHTRAAKESLEFVAHSGYPQVFTDTDALPGYCFWSTLSAQPGDGCYDLVVARAEDGSAIQPTDLFVPAEAAPSHTNRLRSRRLVAKVSEAIRHALVGQLPDYMIPSAIVALDRLPLTHNGKLDQRALPAPEFVSTSQRAPRNAQEEILAGLFCAVLGFPRIGIDDNFFDLGGHSLLATRLVARIRATFQVELPIRAVFQAPTVATLATQLETGGIIRPALQAQPRPQVLPLSYAQSRLWFLHQLEGPSTTYNMPFALRLRGTLDDVVLEAALVDVVARHESLRTVFDETDGVTRQHIRADAALVLHRQDADADSWAIALHNAAAHRFDLSRELPIRVTLLRLGNDEHVLLVNLHHIAGDGWSMLPLWRDVERAYRARLQGNAPEWAPLPVQYADYTLWQRQFLGEESDPHSALAQQLAYWRTQLAELPEVIALPTDRPRPPVASYRGGQVPLRISAELHARLQELARSHGATLFMVLQASLAVLLSRLGAGEDIAIGSPIAGRTDSALDELIGFFVNTLVLRTDLSGTPDFSTVLERVRETALAAYAHQDVPFERL</sequence>
<dbReference type="InterPro" id="IPR023213">
    <property type="entry name" value="CAT-like_dom_sf"/>
</dbReference>
<dbReference type="CDD" id="cd02440">
    <property type="entry name" value="AdoMet_MTases"/>
    <property type="match status" value="1"/>
</dbReference>
<keyword evidence="6" id="KW-1185">Reference proteome</keyword>
<evidence type="ECO:0000256" key="2">
    <source>
        <dbReference type="ARBA" id="ARBA00022450"/>
    </source>
</evidence>
<evidence type="ECO:0000259" key="4">
    <source>
        <dbReference type="PROSITE" id="PS50075"/>
    </source>
</evidence>
<comment type="cofactor">
    <cofactor evidence="1">
        <name>pantetheine 4'-phosphate</name>
        <dbReference type="ChEBI" id="CHEBI:47942"/>
    </cofactor>
</comment>
<dbReference type="PROSITE" id="PS50075">
    <property type="entry name" value="CARRIER"/>
    <property type="match status" value="1"/>
</dbReference>
<dbReference type="PANTHER" id="PTHR45527:SF1">
    <property type="entry name" value="FATTY ACID SYNTHASE"/>
    <property type="match status" value="1"/>
</dbReference>
<dbReference type="Gene3D" id="3.30.559.30">
    <property type="entry name" value="Nonribosomal peptide synthetase, condensation domain"/>
    <property type="match status" value="2"/>
</dbReference>
<dbReference type="InterPro" id="IPR001242">
    <property type="entry name" value="Condensation_dom"/>
</dbReference>
<dbReference type="SUPFAM" id="SSF47336">
    <property type="entry name" value="ACP-like"/>
    <property type="match status" value="1"/>
</dbReference>
<evidence type="ECO:0000313" key="6">
    <source>
        <dbReference type="Proteomes" id="UP000651010"/>
    </source>
</evidence>
<dbReference type="InterPro" id="IPR036736">
    <property type="entry name" value="ACP-like_sf"/>
</dbReference>
<dbReference type="Pfam" id="PF00550">
    <property type="entry name" value="PP-binding"/>
    <property type="match status" value="1"/>
</dbReference>
<evidence type="ECO:0000313" key="5">
    <source>
        <dbReference type="EMBL" id="MBE1162049.1"/>
    </source>
</evidence>
<dbReference type="Pfam" id="PF00668">
    <property type="entry name" value="Condensation"/>
    <property type="match status" value="2"/>
</dbReference>
<keyword evidence="3" id="KW-0597">Phosphoprotein</keyword>
<dbReference type="PROSITE" id="PS00455">
    <property type="entry name" value="AMP_BINDING"/>
    <property type="match status" value="1"/>
</dbReference>
<evidence type="ECO:0000256" key="3">
    <source>
        <dbReference type="ARBA" id="ARBA00022553"/>
    </source>
</evidence>
<dbReference type="SUPFAM" id="SSF52777">
    <property type="entry name" value="CoA-dependent acyltransferases"/>
    <property type="match status" value="3"/>
</dbReference>
<dbReference type="CDD" id="cd05930">
    <property type="entry name" value="A_NRPS"/>
    <property type="match status" value="1"/>
</dbReference>
<feature type="non-terminal residue" evidence="5">
    <location>
        <position position="1604"/>
    </location>
</feature>
<feature type="domain" description="Carrier" evidence="4">
    <location>
        <begin position="1187"/>
        <end position="1262"/>
    </location>
</feature>
<comment type="caution">
    <text evidence="5">The sequence shown here is derived from an EMBL/GenBank/DDBJ whole genome shotgun (WGS) entry which is preliminary data.</text>
</comment>
<dbReference type="InterPro" id="IPR010071">
    <property type="entry name" value="AA_adenyl_dom"/>
</dbReference>
<dbReference type="Gene3D" id="1.10.1200.10">
    <property type="entry name" value="ACP-like"/>
    <property type="match status" value="1"/>
</dbReference>
<dbReference type="InterPro" id="IPR000873">
    <property type="entry name" value="AMP-dep_synth/lig_dom"/>
</dbReference>
<dbReference type="SMART" id="SM00823">
    <property type="entry name" value="PKS_PP"/>
    <property type="match status" value="1"/>
</dbReference>
<dbReference type="Pfam" id="PF00501">
    <property type="entry name" value="AMP-binding"/>
    <property type="match status" value="1"/>
</dbReference>
<proteinExistence type="predicted"/>
<dbReference type="InterPro" id="IPR029063">
    <property type="entry name" value="SAM-dependent_MTases_sf"/>
</dbReference>
<dbReference type="Gene3D" id="3.30.300.30">
    <property type="match status" value="2"/>
</dbReference>
<dbReference type="SUPFAM" id="SSF53335">
    <property type="entry name" value="S-adenosyl-L-methionine-dependent methyltransferases"/>
    <property type="match status" value="1"/>
</dbReference>
<dbReference type="InterPro" id="IPR020845">
    <property type="entry name" value="AMP-binding_CS"/>
</dbReference>
<dbReference type="PROSITE" id="PS00012">
    <property type="entry name" value="PHOSPHOPANTETHEINE"/>
    <property type="match status" value="1"/>
</dbReference>
<dbReference type="CDD" id="cd19540">
    <property type="entry name" value="LCL_NRPS-like"/>
    <property type="match status" value="1"/>
</dbReference>
<dbReference type="Pfam" id="PF08241">
    <property type="entry name" value="Methyltransf_11"/>
    <property type="match status" value="1"/>
</dbReference>
<dbReference type="InterPro" id="IPR045851">
    <property type="entry name" value="AMP-bd_C_sf"/>
</dbReference>
<gene>
    <name evidence="5" type="ORF">IGX34_16820</name>
</gene>